<feature type="region of interest" description="Disordered" evidence="1">
    <location>
        <begin position="219"/>
        <end position="238"/>
    </location>
</feature>
<keyword evidence="2" id="KW-0812">Transmembrane</keyword>
<evidence type="ECO:0000256" key="2">
    <source>
        <dbReference type="SAM" id="Phobius"/>
    </source>
</evidence>
<feature type="compositionally biased region" description="Basic and acidic residues" evidence="1">
    <location>
        <begin position="1462"/>
        <end position="1475"/>
    </location>
</feature>
<keyword evidence="2" id="KW-1133">Transmembrane helix</keyword>
<accession>A0A7S0MVC1</accession>
<dbReference type="PROSITE" id="PS51257">
    <property type="entry name" value="PROKAR_LIPOPROTEIN"/>
    <property type="match status" value="1"/>
</dbReference>
<feature type="signal peptide" evidence="3">
    <location>
        <begin position="1"/>
        <end position="22"/>
    </location>
</feature>
<protein>
    <recommendedName>
        <fullName evidence="5">Superoxide dismutase copper/zinc binding domain-containing protein</fullName>
    </recommendedName>
</protein>
<reference evidence="4" key="1">
    <citation type="submission" date="2021-01" db="EMBL/GenBank/DDBJ databases">
        <authorList>
            <person name="Corre E."/>
            <person name="Pelletier E."/>
            <person name="Niang G."/>
            <person name="Scheremetjew M."/>
            <person name="Finn R."/>
            <person name="Kale V."/>
            <person name="Holt S."/>
            <person name="Cochrane G."/>
            <person name="Meng A."/>
            <person name="Brown T."/>
            <person name="Cohen L."/>
        </authorList>
    </citation>
    <scope>NUCLEOTIDE SEQUENCE</scope>
    <source>
        <strain evidence="4">CCMP722</strain>
    </source>
</reference>
<sequence length="1540" mass="167047">MRHFLVCTSAILVMCGCALVSAQSSLLDDQNSLEVITRSFVVSPESFVYDKLHDLYFYTSRPDTRPLHEGGDRGNNNGQITAFRPDLGEIQTADAVTQNFGFCEEAHGTEIVGDLLYVAAMGQVCVFNTTSFKQLDSIGCCGDSSAFDGHFLQGIAYDPVRNMLWVTDLGAREQEVHNTGDDSDVDAGVTLDLNGKELIAAIDFKAYNDDGTPQIRKTLGFSSTDSDSDSFSRTGEDPLDRTVRFHPNGLAVDPKTGIIYVANTIVKAQEDDEGENEYAAVWTCLPLGEAPCGSEDCEGGFSETFDRTVSCDEIQSTRAVYKAGFNADGLVIDDSGNVIFTAWPSNVQSHKQGDDSDGYKDGNHLDQPGKVFRLVGSAKKSVQFLADGQAEALEADLKSGFGCNSTACDSVSAKVVLTRAKEGAIQLTYRVTNGERNIESGIHVHTGTSCDLPEGLYSDTNPNAWIGITYKTDEFGNSEGSFEIDTGFALEENVGHAVTIHDGKGVALACGILGQGPNQIKLVQPGDLTIDTKRNKLVIPSIDLFNTDSHTYYTVDLSTATWLGYPVQTLETVSHNLPDATIKEFSTSWLSTPNMITYDPKNDRYITTLGSMNRVERKIKIREPDSPFEENGQLSAWNAETSVLVSDLFGGCAQAWDSVVVDDIMYTASFMGWVCVMNLTDFNNGPIIGEKLLVGHNINGIAYDARRNLLWVTESGTQGGNDRITHTLPSAPKDTSTAMIVAIDLATKTVVAQTNVTNENFFPVSLAVDPSTGNLIVGNTVAKIRSSDFGALVECIPDAGLFVTCYGIPTTNTVSATNQIVLGVEIANDGLIYFSAMKPLNQIDPEANLFRLNEDRQLETLVLDLFLACRIEGNPKRRKNAPPAPDAEDVAAVNKFGVNETEGNDSDRWMGFGEESDTDSDGANPDSDKDDDDVDPCLLAQIPSHASFSYDPKRNQLVFPTIEDNTKFTVDLDTAKWIYYRPPTPKREMDLEELAALPGAGALDTDNDISEDSNDHGVDIREHDRDIDSDAWDSDDDKREAEEKEKALQLQREAEIASGVYTAETEAVVERADEDSNEESSEKKEGEEGEDHDERESEDLVEDLLDFKFDKSEVFVPTRVEASVAQLAPFPFAVHSGLVNRTARGVVKLVAGFNKTLVVTYQLVDLDPASRPADPDAAGHLAIHAGLSCDHIGRQLFTQPPNVIESQRLSYHADNLGQASDSISVQTGVSYEDNVGRAFVVYAAGMPPQKPILCGILAPTENSKAYLAPVLEGNDDPFKGTLRGNVTLTPVINPQLGESPIRLAWNVTGAAPNTVGHIHVHDASTCEGIHLLGPDSILQKSADDAEGAAATAFETDAQGQAHGSLEVNSGFGYAANAGKAVTLHDDKDATVACGVLVPQTVQVPCPICILPLDFRLDENSVNDFDRDGESDSPCIDRDTDDSDCQTVDELREEDSDDFNESDEGRTDDDNHNEKRIPDSGWYMVTVFLVVAVLIAVFVKKVFIDTPEEGAGAEAHALLKQPPAEENTYLSKEEKTVDAVV</sequence>
<dbReference type="SUPFAM" id="SSF101898">
    <property type="entry name" value="NHL repeat"/>
    <property type="match status" value="1"/>
</dbReference>
<evidence type="ECO:0000256" key="3">
    <source>
        <dbReference type="SAM" id="SignalP"/>
    </source>
</evidence>
<name>A0A7S0MVC1_9CHLO</name>
<proteinExistence type="predicted"/>
<evidence type="ECO:0000256" key="1">
    <source>
        <dbReference type="SAM" id="MobiDB-lite"/>
    </source>
</evidence>
<feature type="region of interest" description="Disordered" evidence="1">
    <location>
        <begin position="898"/>
        <end position="936"/>
    </location>
</feature>
<feature type="region of interest" description="Disordered" evidence="1">
    <location>
        <begin position="1423"/>
        <end position="1475"/>
    </location>
</feature>
<dbReference type="EMBL" id="HBFA01003275">
    <property type="protein sequence ID" value="CAD8650658.1"/>
    <property type="molecule type" value="Transcribed_RNA"/>
</dbReference>
<keyword evidence="3" id="KW-0732">Signal</keyword>
<evidence type="ECO:0000313" key="4">
    <source>
        <dbReference type="EMBL" id="CAD8650658.1"/>
    </source>
</evidence>
<feature type="transmembrane region" description="Helical" evidence="2">
    <location>
        <begin position="1480"/>
        <end position="1498"/>
    </location>
</feature>
<keyword evidence="2" id="KW-0472">Membrane</keyword>
<feature type="compositionally biased region" description="Acidic residues" evidence="1">
    <location>
        <begin position="1087"/>
        <end position="1098"/>
    </location>
</feature>
<feature type="compositionally biased region" description="Basic and acidic residues" evidence="1">
    <location>
        <begin position="1013"/>
        <end position="1028"/>
    </location>
</feature>
<feature type="compositionally biased region" description="Low complexity" evidence="1">
    <location>
        <begin position="221"/>
        <end position="232"/>
    </location>
</feature>
<feature type="compositionally biased region" description="Acidic residues" evidence="1">
    <location>
        <begin position="1450"/>
        <end position="1461"/>
    </location>
</feature>
<gene>
    <name evidence="4" type="ORF">POBO1169_LOCUS1631</name>
</gene>
<dbReference type="SUPFAM" id="SSF63825">
    <property type="entry name" value="YWTD domain"/>
    <property type="match status" value="1"/>
</dbReference>
<feature type="region of interest" description="Disordered" evidence="1">
    <location>
        <begin position="1001"/>
        <end position="1098"/>
    </location>
</feature>
<feature type="chain" id="PRO_5031146439" description="Superoxide dismutase copper/zinc binding domain-containing protein" evidence="3">
    <location>
        <begin position="23"/>
        <end position="1540"/>
    </location>
</feature>
<feature type="compositionally biased region" description="Basic and acidic residues" evidence="1">
    <location>
        <begin position="1036"/>
        <end position="1055"/>
    </location>
</feature>
<organism evidence="4">
    <name type="scientific">Pyramimonas obovata</name>
    <dbReference type="NCBI Taxonomy" id="1411642"/>
    <lineage>
        <taxon>Eukaryota</taxon>
        <taxon>Viridiplantae</taxon>
        <taxon>Chlorophyta</taxon>
        <taxon>Pyramimonadophyceae</taxon>
        <taxon>Pyramimonadales</taxon>
        <taxon>Pyramimonadaceae</taxon>
        <taxon>Pyramimonas</taxon>
        <taxon>Pyramimonas incertae sedis</taxon>
    </lineage>
</organism>
<feature type="compositionally biased region" description="Basic and acidic residues" evidence="1">
    <location>
        <begin position="1423"/>
        <end position="1437"/>
    </location>
</feature>
<evidence type="ECO:0008006" key="5">
    <source>
        <dbReference type="Google" id="ProtNLM"/>
    </source>
</evidence>